<comment type="caution">
    <text evidence="7">The sequence shown here is derived from an EMBL/GenBank/DDBJ whole genome shotgun (WGS) entry which is preliminary data.</text>
</comment>
<sequence>MQKSGIGALIPRLQMQIRELQLATSQPLGSVFADISTAMASLALAFYYSWSLTLVILATVPVVVVIVGLLSASVQPNIERQQEKLTEASKYSTNAFLAIETVKCFNGQDSEIFKFSKAIDAARTFYVRQANANALQMGFVQLATLGMFVQGFWYGSTLLDSGTKNAGQVLTTFWSALSAT</sequence>
<dbReference type="InterPro" id="IPR036640">
    <property type="entry name" value="ABC1_TM_sf"/>
</dbReference>
<dbReference type="PROSITE" id="PS50929">
    <property type="entry name" value="ABC_TM1F"/>
    <property type="match status" value="1"/>
</dbReference>
<keyword evidence="2 5" id="KW-0812">Transmembrane</keyword>
<evidence type="ECO:0000313" key="8">
    <source>
        <dbReference type="Proteomes" id="UP001357485"/>
    </source>
</evidence>
<keyword evidence="3 5" id="KW-1133">Transmembrane helix</keyword>
<organism evidence="7 8">
    <name type="scientific">Cryomyces antarcticus</name>
    <dbReference type="NCBI Taxonomy" id="329879"/>
    <lineage>
        <taxon>Eukaryota</taxon>
        <taxon>Fungi</taxon>
        <taxon>Dikarya</taxon>
        <taxon>Ascomycota</taxon>
        <taxon>Pezizomycotina</taxon>
        <taxon>Dothideomycetes</taxon>
        <taxon>Dothideomycetes incertae sedis</taxon>
        <taxon>Cryomyces</taxon>
    </lineage>
</organism>
<evidence type="ECO:0000256" key="1">
    <source>
        <dbReference type="ARBA" id="ARBA00004141"/>
    </source>
</evidence>
<dbReference type="InterPro" id="IPR011527">
    <property type="entry name" value="ABC1_TM_dom"/>
</dbReference>
<dbReference type="Pfam" id="PF00664">
    <property type="entry name" value="ABC_membrane"/>
    <property type="match status" value="1"/>
</dbReference>
<keyword evidence="8" id="KW-1185">Reference proteome</keyword>
<feature type="transmembrane region" description="Helical" evidence="5">
    <location>
        <begin position="54"/>
        <end position="74"/>
    </location>
</feature>
<evidence type="ECO:0000256" key="2">
    <source>
        <dbReference type="ARBA" id="ARBA00022692"/>
    </source>
</evidence>
<evidence type="ECO:0000256" key="4">
    <source>
        <dbReference type="ARBA" id="ARBA00023136"/>
    </source>
</evidence>
<dbReference type="PANTHER" id="PTHR43394">
    <property type="entry name" value="ATP-DEPENDENT PERMEASE MDL1, MITOCHONDRIAL"/>
    <property type="match status" value="1"/>
</dbReference>
<evidence type="ECO:0000256" key="3">
    <source>
        <dbReference type="ARBA" id="ARBA00022989"/>
    </source>
</evidence>
<accession>A0ABR0JIW7</accession>
<dbReference type="InterPro" id="IPR039421">
    <property type="entry name" value="Type_1_exporter"/>
</dbReference>
<reference evidence="7 8" key="1">
    <citation type="submission" date="2023-08" db="EMBL/GenBank/DDBJ databases">
        <title>Black Yeasts Isolated from many extreme environments.</title>
        <authorList>
            <person name="Coleine C."/>
            <person name="Stajich J.E."/>
            <person name="Selbmann L."/>
        </authorList>
    </citation>
    <scope>NUCLEOTIDE SEQUENCE [LARGE SCALE GENOMIC DNA]</scope>
    <source>
        <strain evidence="7 8">CCFEE 536</strain>
    </source>
</reference>
<dbReference type="Proteomes" id="UP001357485">
    <property type="component" value="Unassembled WGS sequence"/>
</dbReference>
<protein>
    <submittedName>
        <fullName evidence="7">ATP-dependent permease</fullName>
    </submittedName>
</protein>
<feature type="domain" description="ABC transmembrane type-1" evidence="6">
    <location>
        <begin position="1"/>
        <end position="180"/>
    </location>
</feature>
<gene>
    <name evidence="7" type="primary">HST6_3</name>
    <name evidence="7" type="ORF">LTR16_010103</name>
</gene>
<evidence type="ECO:0000313" key="7">
    <source>
        <dbReference type="EMBL" id="KAK5065935.1"/>
    </source>
</evidence>
<feature type="non-terminal residue" evidence="7">
    <location>
        <position position="180"/>
    </location>
</feature>
<comment type="subcellular location">
    <subcellularLocation>
        <location evidence="1">Membrane</location>
        <topology evidence="1">Multi-pass membrane protein</topology>
    </subcellularLocation>
</comment>
<proteinExistence type="predicted"/>
<keyword evidence="4 5" id="KW-0472">Membrane</keyword>
<evidence type="ECO:0000256" key="5">
    <source>
        <dbReference type="SAM" id="Phobius"/>
    </source>
</evidence>
<dbReference type="PANTHER" id="PTHR43394:SF15">
    <property type="entry name" value="ALPHA-FACTOR-TRANSPORTING ATPASE"/>
    <property type="match status" value="1"/>
</dbReference>
<dbReference type="Gene3D" id="1.20.1560.10">
    <property type="entry name" value="ABC transporter type 1, transmembrane domain"/>
    <property type="match status" value="1"/>
</dbReference>
<dbReference type="SUPFAM" id="SSF90123">
    <property type="entry name" value="ABC transporter transmembrane region"/>
    <property type="match status" value="1"/>
</dbReference>
<dbReference type="EMBL" id="JAVRRA010027409">
    <property type="protein sequence ID" value="KAK5065935.1"/>
    <property type="molecule type" value="Genomic_DNA"/>
</dbReference>
<name>A0ABR0JIW7_9PEZI</name>
<evidence type="ECO:0000259" key="6">
    <source>
        <dbReference type="PROSITE" id="PS50929"/>
    </source>
</evidence>